<dbReference type="AlphaFoldDB" id="A0ABC8RHW5"/>
<dbReference type="Proteomes" id="UP001642360">
    <property type="component" value="Unassembled WGS sequence"/>
</dbReference>
<proteinExistence type="predicted"/>
<dbReference type="EMBL" id="CAUOFW020001391">
    <property type="protein sequence ID" value="CAK9144308.1"/>
    <property type="molecule type" value="Genomic_DNA"/>
</dbReference>
<comment type="caution">
    <text evidence="1">The sequence shown here is derived from an EMBL/GenBank/DDBJ whole genome shotgun (WGS) entry which is preliminary data.</text>
</comment>
<accession>A0ABC8RHW5</accession>
<keyword evidence="2" id="KW-1185">Reference proteome</keyword>
<sequence length="59" mass="6423">MKRKAKRQGVAPLAVGNNKPSVMWQLIMMQLIGGGWWSAAQSAVCIAIAVEESKKLARI</sequence>
<organism evidence="1 2">
    <name type="scientific">Ilex paraguariensis</name>
    <name type="common">yerba mate</name>
    <dbReference type="NCBI Taxonomy" id="185542"/>
    <lineage>
        <taxon>Eukaryota</taxon>
        <taxon>Viridiplantae</taxon>
        <taxon>Streptophyta</taxon>
        <taxon>Embryophyta</taxon>
        <taxon>Tracheophyta</taxon>
        <taxon>Spermatophyta</taxon>
        <taxon>Magnoliopsida</taxon>
        <taxon>eudicotyledons</taxon>
        <taxon>Gunneridae</taxon>
        <taxon>Pentapetalae</taxon>
        <taxon>asterids</taxon>
        <taxon>campanulids</taxon>
        <taxon>Aquifoliales</taxon>
        <taxon>Aquifoliaceae</taxon>
        <taxon>Ilex</taxon>
    </lineage>
</organism>
<gene>
    <name evidence="1" type="ORF">ILEXP_LOCUS12061</name>
</gene>
<name>A0ABC8RHW5_9AQUA</name>
<reference evidence="1 2" key="1">
    <citation type="submission" date="2024-02" db="EMBL/GenBank/DDBJ databases">
        <authorList>
            <person name="Vignale AGUSTIN F."/>
            <person name="Sosa J E."/>
            <person name="Modenutti C."/>
        </authorList>
    </citation>
    <scope>NUCLEOTIDE SEQUENCE [LARGE SCALE GENOMIC DNA]</scope>
</reference>
<evidence type="ECO:0000313" key="1">
    <source>
        <dbReference type="EMBL" id="CAK9144308.1"/>
    </source>
</evidence>
<evidence type="ECO:0000313" key="2">
    <source>
        <dbReference type="Proteomes" id="UP001642360"/>
    </source>
</evidence>
<protein>
    <submittedName>
        <fullName evidence="1">Uncharacterized protein</fullName>
    </submittedName>
</protein>